<protein>
    <submittedName>
        <fullName evidence="2">Uncharacterized protein</fullName>
    </submittedName>
</protein>
<evidence type="ECO:0000256" key="1">
    <source>
        <dbReference type="SAM" id="MobiDB-lite"/>
    </source>
</evidence>
<comment type="caution">
    <text evidence="2">The sequence shown here is derived from an EMBL/GenBank/DDBJ whole genome shotgun (WGS) entry which is preliminary data.</text>
</comment>
<sequence>PFVVKPCGPEILAEPEPAPPPLRVHDASARRHAARERAAAVEGGYAAAGEVHVALAGGPPRGPARGGGPVARAPGAGGRLGGYGGASGDAPAFQRRTKCQRRRLQRIHMRVVAELITKGESGWASAASSSSSSRQAAPGAVLTMTSGDVACESRSAPSVGRDGGNLAEPTTTGRGAVVCGR</sequence>
<accession>A0ABN9UUS0</accession>
<feature type="non-terminal residue" evidence="2">
    <location>
        <position position="1"/>
    </location>
</feature>
<organism evidence="2 3">
    <name type="scientific">Prorocentrum cordatum</name>
    <dbReference type="NCBI Taxonomy" id="2364126"/>
    <lineage>
        <taxon>Eukaryota</taxon>
        <taxon>Sar</taxon>
        <taxon>Alveolata</taxon>
        <taxon>Dinophyceae</taxon>
        <taxon>Prorocentrales</taxon>
        <taxon>Prorocentraceae</taxon>
        <taxon>Prorocentrum</taxon>
    </lineage>
</organism>
<reference evidence="2" key="1">
    <citation type="submission" date="2023-10" db="EMBL/GenBank/DDBJ databases">
        <authorList>
            <person name="Chen Y."/>
            <person name="Shah S."/>
            <person name="Dougan E. K."/>
            <person name="Thang M."/>
            <person name="Chan C."/>
        </authorList>
    </citation>
    <scope>NUCLEOTIDE SEQUENCE [LARGE SCALE GENOMIC DNA]</scope>
</reference>
<feature type="compositionally biased region" description="Gly residues" evidence="1">
    <location>
        <begin position="64"/>
        <end position="87"/>
    </location>
</feature>
<feature type="region of interest" description="Disordered" evidence="1">
    <location>
        <begin position="152"/>
        <end position="181"/>
    </location>
</feature>
<feature type="region of interest" description="Disordered" evidence="1">
    <location>
        <begin position="61"/>
        <end position="97"/>
    </location>
</feature>
<evidence type="ECO:0000313" key="2">
    <source>
        <dbReference type="EMBL" id="CAK0863780.1"/>
    </source>
</evidence>
<name>A0ABN9UUS0_9DINO</name>
<feature type="region of interest" description="Disordered" evidence="1">
    <location>
        <begin position="1"/>
        <end position="31"/>
    </location>
</feature>
<keyword evidence="3" id="KW-1185">Reference proteome</keyword>
<dbReference type="EMBL" id="CAUYUJ010016295">
    <property type="protein sequence ID" value="CAK0863780.1"/>
    <property type="molecule type" value="Genomic_DNA"/>
</dbReference>
<evidence type="ECO:0000313" key="3">
    <source>
        <dbReference type="Proteomes" id="UP001189429"/>
    </source>
</evidence>
<proteinExistence type="predicted"/>
<gene>
    <name evidence="2" type="ORF">PCOR1329_LOCUS51828</name>
</gene>
<dbReference type="Proteomes" id="UP001189429">
    <property type="component" value="Unassembled WGS sequence"/>
</dbReference>